<organism evidence="12 13">
    <name type="scientific">Yinghuangia soli</name>
    <dbReference type="NCBI Taxonomy" id="2908204"/>
    <lineage>
        <taxon>Bacteria</taxon>
        <taxon>Bacillati</taxon>
        <taxon>Actinomycetota</taxon>
        <taxon>Actinomycetes</taxon>
        <taxon>Kitasatosporales</taxon>
        <taxon>Streptomycetaceae</taxon>
        <taxon>Yinghuangia</taxon>
    </lineage>
</organism>
<keyword evidence="6 8" id="KW-0645">Protease</keyword>
<evidence type="ECO:0000259" key="11">
    <source>
        <dbReference type="Pfam" id="PF00561"/>
    </source>
</evidence>
<sequence length="332" mass="35722">MDPANELRAPYDPVEPYAGGMLDVGDGNRISWEVGGNPAGKPAVALHGGPGSGRGTGSARYFDPAVYRIVRFDQRGCGRSTPHAADPGTDMRHNTTGHLVADLELLRAHLGIERWLMFGGSWGSTLLLAYAQRHPERVAAAVIAGVTTTRRAEIDWLYRGAARFFPAAWARFRDAVPEASGHPDDLAAGLVAAYARRMADPDPEVRSRAAAAWCAWEDAVLSLEPHGPPSPYTDRVGDERLAFVRICTHYFAHAAWLDEGELLRGADRLAGIPAVLVHGALDMAGPLETAWELSRAWPGARLDVVGGVGHKGGAEMLDRIVRALDGFGAQDW</sequence>
<comment type="subcellular location">
    <subcellularLocation>
        <location evidence="2 8">Cytoplasm</location>
    </subcellularLocation>
</comment>
<dbReference type="InterPro" id="IPR000073">
    <property type="entry name" value="AB_hydrolase_1"/>
</dbReference>
<evidence type="ECO:0000256" key="2">
    <source>
        <dbReference type="ARBA" id="ARBA00004496"/>
    </source>
</evidence>
<dbReference type="SUPFAM" id="SSF53474">
    <property type="entry name" value="alpha/beta-Hydrolases"/>
    <property type="match status" value="1"/>
</dbReference>
<comment type="catalytic activity">
    <reaction evidence="1 8 10">
        <text>Release of N-terminal proline from a peptide.</text>
        <dbReference type="EC" id="3.4.11.5"/>
    </reaction>
</comment>
<dbReference type="Gene3D" id="3.40.50.1820">
    <property type="entry name" value="alpha/beta hydrolase"/>
    <property type="match status" value="1"/>
</dbReference>
<feature type="active site" description="Nucleophile" evidence="9">
    <location>
        <position position="121"/>
    </location>
</feature>
<dbReference type="EC" id="3.4.11.5" evidence="8 10"/>
<evidence type="ECO:0000256" key="10">
    <source>
        <dbReference type="RuleBase" id="RU003421"/>
    </source>
</evidence>
<evidence type="ECO:0000256" key="4">
    <source>
        <dbReference type="ARBA" id="ARBA00022438"/>
    </source>
</evidence>
<dbReference type="InterPro" id="IPR005944">
    <property type="entry name" value="Pro_iminopeptidase"/>
</dbReference>
<dbReference type="GO" id="GO:0005737">
    <property type="term" value="C:cytoplasm"/>
    <property type="evidence" value="ECO:0007669"/>
    <property type="project" value="UniProtKB-SubCell"/>
</dbReference>
<gene>
    <name evidence="12" type="primary">pip</name>
    <name evidence="12" type="ORF">LZ495_37495</name>
</gene>
<comment type="similarity">
    <text evidence="3 8 10">Belongs to the peptidase S33 family.</text>
</comment>
<dbReference type="PRINTS" id="PR00793">
    <property type="entry name" value="PROAMNOPTASE"/>
</dbReference>
<accession>A0AA41Q777</accession>
<dbReference type="NCBIfam" id="TIGR01249">
    <property type="entry name" value="pro_imino_pep_1"/>
    <property type="match status" value="1"/>
</dbReference>
<keyword evidence="7 8" id="KW-0378">Hydrolase</keyword>
<feature type="active site" evidence="9">
    <location>
        <position position="282"/>
    </location>
</feature>
<dbReference type="Proteomes" id="UP001165378">
    <property type="component" value="Unassembled WGS sequence"/>
</dbReference>
<name>A0AA41Q777_9ACTN</name>
<dbReference type="GO" id="GO:0006508">
    <property type="term" value="P:proteolysis"/>
    <property type="evidence" value="ECO:0007669"/>
    <property type="project" value="UniProtKB-KW"/>
</dbReference>
<dbReference type="EMBL" id="JAKFHA010000040">
    <property type="protein sequence ID" value="MCF2532879.1"/>
    <property type="molecule type" value="Genomic_DNA"/>
</dbReference>
<dbReference type="InterPro" id="IPR029058">
    <property type="entry name" value="AB_hydrolase_fold"/>
</dbReference>
<reference evidence="12" key="1">
    <citation type="submission" date="2022-01" db="EMBL/GenBank/DDBJ databases">
        <title>Genome-Based Taxonomic Classification of the Phylum Actinobacteria.</title>
        <authorList>
            <person name="Gao Y."/>
        </authorList>
    </citation>
    <scope>NUCLEOTIDE SEQUENCE</scope>
    <source>
        <strain evidence="12">KLBMP 8922</strain>
    </source>
</reference>
<keyword evidence="5 8" id="KW-0963">Cytoplasm</keyword>
<keyword evidence="13" id="KW-1185">Reference proteome</keyword>
<evidence type="ECO:0000313" key="12">
    <source>
        <dbReference type="EMBL" id="MCF2532879.1"/>
    </source>
</evidence>
<protein>
    <recommendedName>
        <fullName evidence="8 10">Proline iminopeptidase</fullName>
        <shortName evidence="8">PIP</shortName>
        <ecNumber evidence="8 10">3.4.11.5</ecNumber>
    </recommendedName>
    <alternativeName>
        <fullName evidence="8">Prolyl aminopeptidase</fullName>
    </alternativeName>
</protein>
<evidence type="ECO:0000256" key="6">
    <source>
        <dbReference type="ARBA" id="ARBA00022670"/>
    </source>
</evidence>
<evidence type="ECO:0000256" key="9">
    <source>
        <dbReference type="PIRSR" id="PIRSR006431-1"/>
    </source>
</evidence>
<evidence type="ECO:0000256" key="5">
    <source>
        <dbReference type="ARBA" id="ARBA00022490"/>
    </source>
</evidence>
<evidence type="ECO:0000256" key="7">
    <source>
        <dbReference type="ARBA" id="ARBA00022801"/>
    </source>
</evidence>
<dbReference type="RefSeq" id="WP_235057654.1">
    <property type="nucleotide sequence ID" value="NZ_JAKFHA010000040.1"/>
</dbReference>
<dbReference type="PANTHER" id="PTHR43722">
    <property type="entry name" value="PROLINE IMINOPEPTIDASE"/>
    <property type="match status" value="1"/>
</dbReference>
<evidence type="ECO:0000256" key="1">
    <source>
        <dbReference type="ARBA" id="ARBA00001585"/>
    </source>
</evidence>
<dbReference type="Pfam" id="PF00561">
    <property type="entry name" value="Abhydrolase_1"/>
    <property type="match status" value="1"/>
</dbReference>
<evidence type="ECO:0000256" key="8">
    <source>
        <dbReference type="PIRNR" id="PIRNR006431"/>
    </source>
</evidence>
<dbReference type="PIRSF" id="PIRSF006431">
    <property type="entry name" value="Pept_S33"/>
    <property type="match status" value="1"/>
</dbReference>
<evidence type="ECO:0000256" key="3">
    <source>
        <dbReference type="ARBA" id="ARBA00010088"/>
    </source>
</evidence>
<dbReference type="AlphaFoldDB" id="A0AA41Q777"/>
<comment type="caution">
    <text evidence="12">The sequence shown here is derived from an EMBL/GenBank/DDBJ whole genome shotgun (WGS) entry which is preliminary data.</text>
</comment>
<dbReference type="PANTHER" id="PTHR43722:SF1">
    <property type="entry name" value="PROLINE IMINOPEPTIDASE"/>
    <property type="match status" value="1"/>
</dbReference>
<keyword evidence="4 8" id="KW-0031">Aminopeptidase</keyword>
<dbReference type="GO" id="GO:0004177">
    <property type="term" value="F:aminopeptidase activity"/>
    <property type="evidence" value="ECO:0007669"/>
    <property type="project" value="UniProtKB-UniRule"/>
</dbReference>
<dbReference type="InterPro" id="IPR002410">
    <property type="entry name" value="Peptidase_S33"/>
</dbReference>
<evidence type="ECO:0000313" key="13">
    <source>
        <dbReference type="Proteomes" id="UP001165378"/>
    </source>
</evidence>
<proteinExistence type="inferred from homology"/>
<feature type="domain" description="AB hydrolase-1" evidence="11">
    <location>
        <begin position="46"/>
        <end position="176"/>
    </location>
</feature>
<feature type="active site" description="Proton donor" evidence="9">
    <location>
        <position position="310"/>
    </location>
</feature>